<accession>E0UNQ5</accession>
<evidence type="ECO:0000313" key="2">
    <source>
        <dbReference type="EMBL" id="ADN18585.1"/>
    </source>
</evidence>
<evidence type="ECO:0000256" key="1">
    <source>
        <dbReference type="SAM" id="Phobius"/>
    </source>
</evidence>
<feature type="transmembrane region" description="Helical" evidence="1">
    <location>
        <begin position="52"/>
        <end position="70"/>
    </location>
</feature>
<dbReference type="Gene3D" id="3.40.960.10">
    <property type="entry name" value="VSR Endonuclease"/>
    <property type="match status" value="1"/>
</dbReference>
<reference evidence="3" key="1">
    <citation type="journal article" date="2011" name="MBio">
        <title>Novel metabolic attributes of the genus Cyanothece, comprising a group of unicellular nitrogen-fixing Cyanobacteria.</title>
        <authorList>
            <person name="Bandyopadhyay A."/>
            <person name="Elvitigala T."/>
            <person name="Welsh E."/>
            <person name="Stockel J."/>
            <person name="Liberton M."/>
            <person name="Min H."/>
            <person name="Sherman L.A."/>
            <person name="Pakrasi H.B."/>
        </authorList>
    </citation>
    <scope>NUCLEOTIDE SEQUENCE [LARGE SCALE GENOMIC DNA]</scope>
    <source>
        <strain evidence="3">PCC 7822</strain>
        <plasmid evidence="3">Cy782203</plasmid>
    </source>
</reference>
<dbReference type="Proteomes" id="UP000008206">
    <property type="component" value="Plasmid Cy782203"/>
</dbReference>
<dbReference type="HOGENOM" id="CLU_071813_0_0_3"/>
<dbReference type="KEGG" id="cyj:Cyan7822_6947"/>
<organism evidence="2 3">
    <name type="scientific">Gloeothece verrucosa (strain PCC 7822)</name>
    <name type="common">Cyanothece sp. (strain PCC 7822)</name>
    <dbReference type="NCBI Taxonomy" id="497965"/>
    <lineage>
        <taxon>Bacteria</taxon>
        <taxon>Bacillati</taxon>
        <taxon>Cyanobacteriota</taxon>
        <taxon>Cyanophyceae</taxon>
        <taxon>Oscillatoriophycideae</taxon>
        <taxon>Chroococcales</taxon>
        <taxon>Aphanothecaceae</taxon>
        <taxon>Gloeothece</taxon>
        <taxon>Gloeothece verrucosa</taxon>
    </lineage>
</organism>
<proteinExistence type="predicted"/>
<keyword evidence="3" id="KW-1185">Reference proteome</keyword>
<evidence type="ECO:0000313" key="3">
    <source>
        <dbReference type="Proteomes" id="UP000008206"/>
    </source>
</evidence>
<keyword evidence="1" id="KW-0812">Transmembrane</keyword>
<dbReference type="AlphaFoldDB" id="E0UNQ5"/>
<keyword evidence="2" id="KW-0614">Plasmid</keyword>
<keyword evidence="1" id="KW-0472">Membrane</keyword>
<protein>
    <recommendedName>
        <fullName evidence="4">DUF559 domain-containing protein</fullName>
    </recommendedName>
</protein>
<evidence type="ECO:0008006" key="4">
    <source>
        <dbReference type="Google" id="ProtNLM"/>
    </source>
</evidence>
<gene>
    <name evidence="2" type="ordered locus">Cyan7822_6947</name>
</gene>
<keyword evidence="1" id="KW-1133">Transmembrane helix</keyword>
<dbReference type="EMBL" id="CP002201">
    <property type="protein sequence ID" value="ADN18585.1"/>
    <property type="molecule type" value="Genomic_DNA"/>
</dbReference>
<geneLocation type="plasmid" evidence="2 3">
    <name>Cy782203</name>
</geneLocation>
<dbReference type="RefSeq" id="WP_013325708.1">
    <property type="nucleotide sequence ID" value="NC_014502.1"/>
</dbReference>
<sequence length="317" mass="37377">MKVRLPTYSLPQRQQLIQLPRCTQSPWLWGGVGALIGFLAFILIKAQWNPSSLFLVMFGIIGVILGLWALKKWLKQYYRELEFDYSLKMEKWQKTQRLMQRYHQRKSWVNPKLRAAQLRELLQGKVLQPTGKSLAQQGVSEKYFFEILKGYFKDLVSYGGEFPIPGSQLKYSHDIVYIDPTTGLHIDIEIDEPYEGKSKRPHHCIDDEKDKRRNQYFLENNWIIIRFAEEQVVRHPHSCCKLIAQTLVDLTAKLAYLKGFSDIDELPKIECWTVTDARRMAAWKLREIYLEEMGVYKQMSDQSGKKKKKRWNNKKKG</sequence>
<feature type="transmembrane region" description="Helical" evidence="1">
    <location>
        <begin position="27"/>
        <end position="46"/>
    </location>
</feature>
<name>E0UNQ5_GLOV7</name>